<dbReference type="Proteomes" id="UP000807025">
    <property type="component" value="Unassembled WGS sequence"/>
</dbReference>
<comment type="caution">
    <text evidence="2">The sequence shown here is derived from an EMBL/GenBank/DDBJ whole genome shotgun (WGS) entry which is preliminary data.</text>
</comment>
<evidence type="ECO:0000313" key="2">
    <source>
        <dbReference type="EMBL" id="KAF9489949.1"/>
    </source>
</evidence>
<feature type="region of interest" description="Disordered" evidence="1">
    <location>
        <begin position="1"/>
        <end position="40"/>
    </location>
</feature>
<accession>A0A9P5ZLF6</accession>
<keyword evidence="3" id="KW-1185">Reference proteome</keyword>
<dbReference type="EMBL" id="MU154654">
    <property type="protein sequence ID" value="KAF9489949.1"/>
    <property type="molecule type" value="Genomic_DNA"/>
</dbReference>
<sequence length="317" mass="34844">MAIPKGPKCSSRAERQKQHTKSHKSAKRAKKRQRKEVNASTGLKAVALKRRLEQHHQNVSIDAGKFPHALSGFIGFRHCLTSAEKEGRSLEELVELGFKYIPWTGESLGIFDVAGQLVAGGGTPRGDGWKGVVAECAEAIENTRSRCMFQPNQLNHHHGCFPALAVGISYGFGQPRPMRLQNAPNTQALNELMQNPDVKRVAGFQLHQLRLLAPALVQEYRNMMDRLTQSQPELVRNITNSDYAAFTINFGPSTVSIPHTDCANLAYGLCAVTALGNFNPDKGGHLILWDPHVVIRFPPGTTLLIPSALVQHSNVPI</sequence>
<proteinExistence type="predicted"/>
<feature type="compositionally biased region" description="Basic residues" evidence="1">
    <location>
        <begin position="18"/>
        <end position="34"/>
    </location>
</feature>
<dbReference type="OrthoDB" id="3202607at2759"/>
<evidence type="ECO:0000256" key="1">
    <source>
        <dbReference type="SAM" id="MobiDB-lite"/>
    </source>
</evidence>
<evidence type="ECO:0000313" key="3">
    <source>
        <dbReference type="Proteomes" id="UP000807025"/>
    </source>
</evidence>
<protein>
    <submittedName>
        <fullName evidence="2">Uncharacterized protein</fullName>
    </submittedName>
</protein>
<name>A0A9P5ZLF6_PLEER</name>
<dbReference type="AlphaFoldDB" id="A0A9P5ZLF6"/>
<organism evidence="2 3">
    <name type="scientific">Pleurotus eryngii</name>
    <name type="common">Boletus of the steppes</name>
    <dbReference type="NCBI Taxonomy" id="5323"/>
    <lineage>
        <taxon>Eukaryota</taxon>
        <taxon>Fungi</taxon>
        <taxon>Dikarya</taxon>
        <taxon>Basidiomycota</taxon>
        <taxon>Agaricomycotina</taxon>
        <taxon>Agaricomycetes</taxon>
        <taxon>Agaricomycetidae</taxon>
        <taxon>Agaricales</taxon>
        <taxon>Pleurotineae</taxon>
        <taxon>Pleurotaceae</taxon>
        <taxon>Pleurotus</taxon>
    </lineage>
</organism>
<gene>
    <name evidence="2" type="ORF">BDN71DRAFT_1400715</name>
</gene>
<dbReference type="Gene3D" id="3.60.130.30">
    <property type="match status" value="1"/>
</dbReference>
<reference evidence="2" key="1">
    <citation type="submission" date="2020-11" db="EMBL/GenBank/DDBJ databases">
        <authorList>
            <consortium name="DOE Joint Genome Institute"/>
            <person name="Ahrendt S."/>
            <person name="Riley R."/>
            <person name="Andreopoulos W."/>
            <person name="Labutti K."/>
            <person name="Pangilinan J."/>
            <person name="Ruiz-Duenas F.J."/>
            <person name="Barrasa J.M."/>
            <person name="Sanchez-Garcia M."/>
            <person name="Camarero S."/>
            <person name="Miyauchi S."/>
            <person name="Serrano A."/>
            <person name="Linde D."/>
            <person name="Babiker R."/>
            <person name="Drula E."/>
            <person name="Ayuso-Fernandez I."/>
            <person name="Pacheco R."/>
            <person name="Padilla G."/>
            <person name="Ferreira P."/>
            <person name="Barriuso J."/>
            <person name="Kellner H."/>
            <person name="Castanera R."/>
            <person name="Alfaro M."/>
            <person name="Ramirez L."/>
            <person name="Pisabarro A.G."/>
            <person name="Kuo A."/>
            <person name="Tritt A."/>
            <person name="Lipzen A."/>
            <person name="He G."/>
            <person name="Yan M."/>
            <person name="Ng V."/>
            <person name="Cullen D."/>
            <person name="Martin F."/>
            <person name="Rosso M.-N."/>
            <person name="Henrissat B."/>
            <person name="Hibbett D."/>
            <person name="Martinez A.T."/>
            <person name="Grigoriev I.V."/>
        </authorList>
    </citation>
    <scope>NUCLEOTIDE SEQUENCE</scope>
    <source>
        <strain evidence="2">ATCC 90797</strain>
    </source>
</reference>